<evidence type="ECO:0000256" key="3">
    <source>
        <dbReference type="ARBA" id="ARBA00022777"/>
    </source>
</evidence>
<dbReference type="PANTHER" id="PTHR43289:SF34">
    <property type="entry name" value="SERINE_THREONINE-PROTEIN KINASE YBDM-RELATED"/>
    <property type="match status" value="1"/>
</dbReference>
<feature type="compositionally biased region" description="Low complexity" evidence="5">
    <location>
        <begin position="352"/>
        <end position="362"/>
    </location>
</feature>
<name>A0ABT0GAW6_9ACTN</name>
<dbReference type="PROSITE" id="PS50011">
    <property type="entry name" value="PROTEIN_KINASE_DOM"/>
    <property type="match status" value="1"/>
</dbReference>
<accession>A0ABT0GAW6</accession>
<evidence type="ECO:0000259" key="6">
    <source>
        <dbReference type="PROSITE" id="PS50011"/>
    </source>
</evidence>
<keyword evidence="7" id="KW-0723">Serine/threonine-protein kinase</keyword>
<feature type="compositionally biased region" description="Acidic residues" evidence="5">
    <location>
        <begin position="363"/>
        <end position="401"/>
    </location>
</feature>
<keyword evidence="8" id="KW-1185">Reference proteome</keyword>
<dbReference type="InterPro" id="IPR000719">
    <property type="entry name" value="Prot_kinase_dom"/>
</dbReference>
<organism evidence="7 8">
    <name type="scientific">Actinomadura luzonensis</name>
    <dbReference type="NCBI Taxonomy" id="2805427"/>
    <lineage>
        <taxon>Bacteria</taxon>
        <taxon>Bacillati</taxon>
        <taxon>Actinomycetota</taxon>
        <taxon>Actinomycetes</taxon>
        <taxon>Streptosporangiales</taxon>
        <taxon>Thermomonosporaceae</taxon>
        <taxon>Actinomadura</taxon>
    </lineage>
</organism>
<keyword evidence="2" id="KW-0547">Nucleotide-binding</keyword>
<dbReference type="SMART" id="SM00220">
    <property type="entry name" value="S_TKc"/>
    <property type="match status" value="1"/>
</dbReference>
<comment type="caution">
    <text evidence="7">The sequence shown here is derived from an EMBL/GenBank/DDBJ whole genome shotgun (WGS) entry which is preliminary data.</text>
</comment>
<dbReference type="Pfam" id="PF00069">
    <property type="entry name" value="Pkinase"/>
    <property type="match status" value="1"/>
</dbReference>
<keyword evidence="1" id="KW-0808">Transferase</keyword>
<sequence length="517" mass="53776">MSDPGGFGPLEMDGREAIGPYRIVGRMGAGGMGVVHAGVAEDGTRVAVKVIHPGLAADPQFLARFVREVELLSRVRGRCVVSVLASDTGAMPPWLATEFVPGPTLSAYVRDQAPLEAAELLAFGVDIAEALTDIHRAGIVHRDLKPGNVILSGTGAKVLDFGIARALDESGLTGTGALIGTPGWISPEQYRGDPADAAADVFAWGALMAYAATGRPPFGIGAPDVIAYRVMSVEPDLSEVPGRVRELVRGALAKDRAARPRADEVLARISALRAGGESEPDTEVIAGDTKVETGPGPVPGTRVLPPPPPPPPSPPVRGKRPLWPAAAVVTVVVAAGAVFAANLDGTWAAFRSPSSTPTSSYEESQDPDTSETPEETPTESDTPEEEPTTEEPTTEEPTTEEPPEKETPTPKKTRTRRAAPAVPCVSKGSILQEAAALNGGGLPGDAVVARKLCVGWWIAAEIDSPSVGGIALIATRDATRYTDGAIGSNFCSLANRPALLARAPARVRSFLCPDGIH</sequence>
<feature type="compositionally biased region" description="Pro residues" evidence="5">
    <location>
        <begin position="304"/>
        <end position="315"/>
    </location>
</feature>
<feature type="region of interest" description="Disordered" evidence="5">
    <location>
        <begin position="273"/>
        <end position="318"/>
    </location>
</feature>
<dbReference type="InterPro" id="IPR008271">
    <property type="entry name" value="Ser/Thr_kinase_AS"/>
</dbReference>
<dbReference type="PANTHER" id="PTHR43289">
    <property type="entry name" value="MITOGEN-ACTIVATED PROTEIN KINASE KINASE KINASE 20-RELATED"/>
    <property type="match status" value="1"/>
</dbReference>
<dbReference type="RefSeq" id="WP_242375593.1">
    <property type="nucleotide sequence ID" value="NZ_JAKRKC020000003.1"/>
</dbReference>
<evidence type="ECO:0000313" key="7">
    <source>
        <dbReference type="EMBL" id="MCK2221233.1"/>
    </source>
</evidence>
<dbReference type="Proteomes" id="UP001317259">
    <property type="component" value="Unassembled WGS sequence"/>
</dbReference>
<evidence type="ECO:0000256" key="5">
    <source>
        <dbReference type="SAM" id="MobiDB-lite"/>
    </source>
</evidence>
<proteinExistence type="predicted"/>
<dbReference type="GO" id="GO:0004674">
    <property type="term" value="F:protein serine/threonine kinase activity"/>
    <property type="evidence" value="ECO:0007669"/>
    <property type="project" value="UniProtKB-KW"/>
</dbReference>
<dbReference type="EMBL" id="JAKRKC020000003">
    <property type="protein sequence ID" value="MCK2221233.1"/>
    <property type="molecule type" value="Genomic_DNA"/>
</dbReference>
<dbReference type="PROSITE" id="PS00108">
    <property type="entry name" value="PROTEIN_KINASE_ST"/>
    <property type="match status" value="1"/>
</dbReference>
<evidence type="ECO:0000313" key="8">
    <source>
        <dbReference type="Proteomes" id="UP001317259"/>
    </source>
</evidence>
<feature type="domain" description="Protein kinase" evidence="6">
    <location>
        <begin position="21"/>
        <end position="272"/>
    </location>
</feature>
<evidence type="ECO:0000256" key="2">
    <source>
        <dbReference type="ARBA" id="ARBA00022741"/>
    </source>
</evidence>
<gene>
    <name evidence="7" type="ORF">MF672_046645</name>
</gene>
<evidence type="ECO:0000256" key="1">
    <source>
        <dbReference type="ARBA" id="ARBA00022679"/>
    </source>
</evidence>
<keyword evidence="3 7" id="KW-0418">Kinase</keyword>
<protein>
    <submittedName>
        <fullName evidence="7">Serine/threonine protein kinase</fullName>
    </submittedName>
</protein>
<feature type="region of interest" description="Disordered" evidence="5">
    <location>
        <begin position="348"/>
        <end position="422"/>
    </location>
</feature>
<evidence type="ECO:0000256" key="4">
    <source>
        <dbReference type="ARBA" id="ARBA00022840"/>
    </source>
</evidence>
<dbReference type="CDD" id="cd14014">
    <property type="entry name" value="STKc_PknB_like"/>
    <property type="match status" value="1"/>
</dbReference>
<reference evidence="7 8" key="1">
    <citation type="submission" date="2022-04" db="EMBL/GenBank/DDBJ databases">
        <title>Genome draft of Actinomadura sp. ATCC 31491.</title>
        <authorList>
            <person name="Shi X."/>
            <person name="Du Y."/>
        </authorList>
    </citation>
    <scope>NUCLEOTIDE SEQUENCE [LARGE SCALE GENOMIC DNA]</scope>
    <source>
        <strain evidence="7 8">ATCC 31491</strain>
    </source>
</reference>
<keyword evidence="4" id="KW-0067">ATP-binding</keyword>